<evidence type="ECO:0000256" key="16">
    <source>
        <dbReference type="ARBA" id="ARBA00048686"/>
    </source>
</evidence>
<evidence type="ECO:0000256" key="11">
    <source>
        <dbReference type="ARBA" id="ARBA00037124"/>
    </source>
</evidence>
<dbReference type="PRINTS" id="PR00080">
    <property type="entry name" value="SDRFAMILY"/>
</dbReference>
<protein>
    <recommendedName>
        <fullName evidence="14">Peroxisomal trans-2-enoyl-CoA reductase</fullName>
        <ecNumber evidence="13">1.3.1.38</ecNumber>
    </recommendedName>
</protein>
<dbReference type="InterPro" id="IPR036291">
    <property type="entry name" value="NAD(P)-bd_dom_sf"/>
</dbReference>
<comment type="function">
    <text evidence="11">Participates in chain elongation of fatty acids. Catalyzes the reduction of trans-2-enoyl-CoAs of varying chain lengths from 6:1 to 16:1, having maximum activity with 10:1 CoA. Has no 2,4-dienoyl-CoA reductase activity.</text>
</comment>
<evidence type="ECO:0000256" key="14">
    <source>
        <dbReference type="ARBA" id="ARBA00041063"/>
    </source>
</evidence>
<sequence>YDLTLASRDPTHLDQGARALRSSGARVLTVPTDVRSETAVDELLRRIRAEYGRLDLLINNAAGNFAAPAESITPNGWRAVVGIVLNGTFFCCRAAFPLLRERSSSAIVNIVAAYAWMAGPGTAHSAAAKAGVLALTRTLAVEWARHGIRVNAVAPGPVHTEGTDRQLWTDGRVTRAVAGSVPLGRFGTAEEIAES</sequence>
<keyword evidence="5" id="KW-0276">Fatty acid metabolism</keyword>
<reference evidence="21" key="2">
    <citation type="journal article" date="2014" name="ISME J.">
        <title>Microbial stratification in low pH oxic and suboxic macroscopic growths along an acid mine drainage.</title>
        <authorList>
            <person name="Mendez-Garcia C."/>
            <person name="Mesa V."/>
            <person name="Sprenger R.R."/>
            <person name="Richter M."/>
            <person name="Diez M.S."/>
            <person name="Solano J."/>
            <person name="Bargiela R."/>
            <person name="Golyshina O.V."/>
            <person name="Manteca A."/>
            <person name="Ramos J.L."/>
            <person name="Gallego J.R."/>
            <person name="Llorente I."/>
            <person name="Martins Dos Santos V.A."/>
            <person name="Jensen O.N."/>
            <person name="Pelaez A.I."/>
            <person name="Sanchez J."/>
            <person name="Ferrer M."/>
        </authorList>
    </citation>
    <scope>NUCLEOTIDE SEQUENCE</scope>
</reference>
<comment type="subcellular location">
    <subcellularLocation>
        <location evidence="1">Peroxisome</location>
    </subcellularLocation>
</comment>
<name>T1BXJ9_9ZZZZ</name>
<evidence type="ECO:0000256" key="1">
    <source>
        <dbReference type="ARBA" id="ARBA00004275"/>
    </source>
</evidence>
<feature type="non-terminal residue" evidence="21">
    <location>
        <position position="195"/>
    </location>
</feature>
<dbReference type="PANTHER" id="PTHR24317:SF7">
    <property type="entry name" value="PEROXISOMAL TRANS-2-ENOYL-COA REDUCTASE"/>
    <property type="match status" value="1"/>
</dbReference>
<accession>T1BXJ9</accession>
<keyword evidence="6" id="KW-0521">NADP</keyword>
<keyword evidence="4" id="KW-0597">Phosphoprotein</keyword>
<evidence type="ECO:0000256" key="7">
    <source>
        <dbReference type="ARBA" id="ARBA00023002"/>
    </source>
</evidence>
<keyword evidence="8" id="KW-0443">Lipid metabolism</keyword>
<evidence type="ECO:0000256" key="19">
    <source>
        <dbReference type="ARBA" id="ARBA00049386"/>
    </source>
</evidence>
<evidence type="ECO:0000256" key="10">
    <source>
        <dbReference type="ARBA" id="ARBA00023160"/>
    </source>
</evidence>
<dbReference type="Gene3D" id="3.40.50.720">
    <property type="entry name" value="NAD(P)-binding Rossmann-like Domain"/>
    <property type="match status" value="1"/>
</dbReference>
<dbReference type="GO" id="GO:0019166">
    <property type="term" value="F:trans-2-enoyl-CoA reductase (NADPH) activity"/>
    <property type="evidence" value="ECO:0007669"/>
    <property type="project" value="UniProtKB-EC"/>
</dbReference>
<dbReference type="EC" id="1.3.1.38" evidence="13"/>
<keyword evidence="7" id="KW-0560">Oxidoreductase</keyword>
<evidence type="ECO:0000256" key="9">
    <source>
        <dbReference type="ARBA" id="ARBA00023140"/>
    </source>
</evidence>
<proteinExistence type="predicted"/>
<keyword evidence="3" id="KW-0444">Lipid biosynthesis</keyword>
<feature type="non-terminal residue" evidence="21">
    <location>
        <position position="1"/>
    </location>
</feature>
<evidence type="ECO:0000256" key="3">
    <source>
        <dbReference type="ARBA" id="ARBA00022516"/>
    </source>
</evidence>
<evidence type="ECO:0000256" key="12">
    <source>
        <dbReference type="ARBA" id="ARBA00038622"/>
    </source>
</evidence>
<evidence type="ECO:0000256" key="8">
    <source>
        <dbReference type="ARBA" id="ARBA00023098"/>
    </source>
</evidence>
<comment type="catalytic activity">
    <reaction evidence="19">
        <text>(2E)-decenoyl-CoA + NADPH + H(+) = decanoyl-CoA + NADP(+)</text>
        <dbReference type="Rhea" id="RHEA:44960"/>
        <dbReference type="ChEBI" id="CHEBI:15378"/>
        <dbReference type="ChEBI" id="CHEBI:57783"/>
        <dbReference type="ChEBI" id="CHEBI:58349"/>
        <dbReference type="ChEBI" id="CHEBI:61406"/>
        <dbReference type="ChEBI" id="CHEBI:61430"/>
    </reaction>
    <physiologicalReaction direction="left-to-right" evidence="19">
        <dbReference type="Rhea" id="RHEA:44961"/>
    </physiologicalReaction>
</comment>
<dbReference type="SUPFAM" id="SSF51735">
    <property type="entry name" value="NAD(P)-binding Rossmann-fold domains"/>
    <property type="match status" value="1"/>
</dbReference>
<organism evidence="21">
    <name type="scientific">mine drainage metagenome</name>
    <dbReference type="NCBI Taxonomy" id="410659"/>
    <lineage>
        <taxon>unclassified sequences</taxon>
        <taxon>metagenomes</taxon>
        <taxon>ecological metagenomes</taxon>
    </lineage>
</organism>
<keyword evidence="9" id="KW-0576">Peroxisome</keyword>
<dbReference type="EMBL" id="AUZX01003635">
    <property type="protein sequence ID" value="EQD73373.1"/>
    <property type="molecule type" value="Genomic_DNA"/>
</dbReference>
<comment type="catalytic activity">
    <reaction evidence="20">
        <text>(2E)-octenoyl-CoA + NADPH + H(+) = octanoyl-CoA + NADP(+)</text>
        <dbReference type="Rhea" id="RHEA:44952"/>
        <dbReference type="ChEBI" id="CHEBI:15378"/>
        <dbReference type="ChEBI" id="CHEBI:57386"/>
        <dbReference type="ChEBI" id="CHEBI:57783"/>
        <dbReference type="ChEBI" id="CHEBI:58349"/>
        <dbReference type="ChEBI" id="CHEBI:62242"/>
    </reaction>
    <physiologicalReaction direction="left-to-right" evidence="20">
        <dbReference type="Rhea" id="RHEA:44953"/>
    </physiologicalReaction>
</comment>
<comment type="catalytic activity">
    <reaction evidence="17">
        <text>(2E)-hexenoyl-CoA + NADPH + H(+) = hexanoyl-CoA + NADP(+)</text>
        <dbReference type="Rhea" id="RHEA:44956"/>
        <dbReference type="ChEBI" id="CHEBI:15378"/>
        <dbReference type="ChEBI" id="CHEBI:57783"/>
        <dbReference type="ChEBI" id="CHEBI:58349"/>
        <dbReference type="ChEBI" id="CHEBI:62077"/>
        <dbReference type="ChEBI" id="CHEBI:62620"/>
    </reaction>
    <physiologicalReaction direction="left-to-right" evidence="17">
        <dbReference type="Rhea" id="RHEA:44957"/>
    </physiologicalReaction>
</comment>
<evidence type="ECO:0000256" key="4">
    <source>
        <dbReference type="ARBA" id="ARBA00022553"/>
    </source>
</evidence>
<reference evidence="21" key="1">
    <citation type="submission" date="2013-08" db="EMBL/GenBank/DDBJ databases">
        <authorList>
            <person name="Mendez C."/>
            <person name="Richter M."/>
            <person name="Ferrer M."/>
            <person name="Sanchez J."/>
        </authorList>
    </citation>
    <scope>NUCLEOTIDE SEQUENCE</scope>
</reference>
<dbReference type="GO" id="GO:0006633">
    <property type="term" value="P:fatty acid biosynthetic process"/>
    <property type="evidence" value="ECO:0007669"/>
    <property type="project" value="UniProtKB-KW"/>
</dbReference>
<evidence type="ECO:0000256" key="6">
    <source>
        <dbReference type="ARBA" id="ARBA00022857"/>
    </source>
</evidence>
<dbReference type="PRINTS" id="PR00081">
    <property type="entry name" value="GDHRDH"/>
</dbReference>
<comment type="catalytic activity">
    <reaction evidence="18">
        <text>a (2E)-enoyl-CoA + NADPH + H(+) = a 2,3-saturated acyl-CoA + NADP(+)</text>
        <dbReference type="Rhea" id="RHEA:33763"/>
        <dbReference type="ChEBI" id="CHEBI:15378"/>
        <dbReference type="ChEBI" id="CHEBI:57783"/>
        <dbReference type="ChEBI" id="CHEBI:58349"/>
        <dbReference type="ChEBI" id="CHEBI:58856"/>
        <dbReference type="ChEBI" id="CHEBI:65111"/>
        <dbReference type="EC" id="1.3.1.38"/>
    </reaction>
    <physiologicalReaction direction="left-to-right" evidence="18">
        <dbReference type="Rhea" id="RHEA:33764"/>
    </physiologicalReaction>
</comment>
<comment type="catalytic activity">
    <reaction evidence="16">
        <text>(2E)-tetradecenoyl-CoA + NADPH + H(+) = tetradecanoyl-CoA + NADP(+)</text>
        <dbReference type="Rhea" id="RHEA:44968"/>
        <dbReference type="ChEBI" id="CHEBI:15378"/>
        <dbReference type="ChEBI" id="CHEBI:57385"/>
        <dbReference type="ChEBI" id="CHEBI:57783"/>
        <dbReference type="ChEBI" id="CHEBI:58349"/>
        <dbReference type="ChEBI" id="CHEBI:61405"/>
    </reaction>
    <physiologicalReaction direction="left-to-right" evidence="16">
        <dbReference type="Rhea" id="RHEA:44969"/>
    </physiologicalReaction>
</comment>
<comment type="catalytic activity">
    <reaction evidence="15">
        <text>(2E)-dodecenoyl-CoA + NADPH + H(+) = dodecanoyl-CoA + NADP(+)</text>
        <dbReference type="Rhea" id="RHEA:44964"/>
        <dbReference type="ChEBI" id="CHEBI:15378"/>
        <dbReference type="ChEBI" id="CHEBI:57330"/>
        <dbReference type="ChEBI" id="CHEBI:57375"/>
        <dbReference type="ChEBI" id="CHEBI:57783"/>
        <dbReference type="ChEBI" id="CHEBI:58349"/>
    </reaction>
    <physiologicalReaction direction="left-to-right" evidence="15">
        <dbReference type="Rhea" id="RHEA:44965"/>
    </physiologicalReaction>
</comment>
<evidence type="ECO:0000256" key="5">
    <source>
        <dbReference type="ARBA" id="ARBA00022832"/>
    </source>
</evidence>
<evidence type="ECO:0000256" key="13">
    <source>
        <dbReference type="ARBA" id="ARBA00038849"/>
    </source>
</evidence>
<comment type="pathway">
    <text evidence="2">Lipid metabolism.</text>
</comment>
<gene>
    <name evidence="21" type="ORF">B1A_04988</name>
</gene>
<comment type="caution">
    <text evidence="21">The sequence shown here is derived from an EMBL/GenBank/DDBJ whole genome shotgun (WGS) entry which is preliminary data.</text>
</comment>
<dbReference type="Pfam" id="PF13561">
    <property type="entry name" value="adh_short_C2"/>
    <property type="match status" value="1"/>
</dbReference>
<comment type="subunit">
    <text evidence="12">Interacts with PEX5, probably required to target it into peroxisomes.</text>
</comment>
<dbReference type="InterPro" id="IPR052388">
    <property type="entry name" value="Peroxisomal_t2-enoyl-CoA_red"/>
</dbReference>
<dbReference type="GO" id="GO:0005777">
    <property type="term" value="C:peroxisome"/>
    <property type="evidence" value="ECO:0007669"/>
    <property type="project" value="UniProtKB-SubCell"/>
</dbReference>
<evidence type="ECO:0000256" key="17">
    <source>
        <dbReference type="ARBA" id="ARBA00049108"/>
    </source>
</evidence>
<keyword evidence="10" id="KW-0275">Fatty acid biosynthesis</keyword>
<evidence type="ECO:0000313" key="21">
    <source>
        <dbReference type="EMBL" id="EQD73373.1"/>
    </source>
</evidence>
<dbReference type="PANTHER" id="PTHR24317">
    <property type="entry name" value="PEROXISOMAL TRANS-2-ENOYL-COA REDUCTASE"/>
    <property type="match status" value="1"/>
</dbReference>
<dbReference type="AlphaFoldDB" id="T1BXJ9"/>
<evidence type="ECO:0000256" key="2">
    <source>
        <dbReference type="ARBA" id="ARBA00005189"/>
    </source>
</evidence>
<evidence type="ECO:0000256" key="15">
    <source>
        <dbReference type="ARBA" id="ARBA00047570"/>
    </source>
</evidence>
<evidence type="ECO:0000256" key="18">
    <source>
        <dbReference type="ARBA" id="ARBA00049251"/>
    </source>
</evidence>
<evidence type="ECO:0000256" key="20">
    <source>
        <dbReference type="ARBA" id="ARBA00049559"/>
    </source>
</evidence>
<dbReference type="InterPro" id="IPR002347">
    <property type="entry name" value="SDR_fam"/>
</dbReference>